<feature type="transmembrane region" description="Helical" evidence="7">
    <location>
        <begin position="222"/>
        <end position="239"/>
    </location>
</feature>
<keyword evidence="3 7" id="KW-0812">Transmembrane</keyword>
<dbReference type="PANTHER" id="PTHR32322">
    <property type="entry name" value="INNER MEMBRANE TRANSPORTER"/>
    <property type="match status" value="1"/>
</dbReference>
<evidence type="ECO:0000256" key="5">
    <source>
        <dbReference type="ARBA" id="ARBA00023136"/>
    </source>
</evidence>
<feature type="transmembrane region" description="Helical" evidence="7">
    <location>
        <begin position="191"/>
        <end position="210"/>
    </location>
</feature>
<evidence type="ECO:0000256" key="4">
    <source>
        <dbReference type="ARBA" id="ARBA00022989"/>
    </source>
</evidence>
<evidence type="ECO:0000256" key="6">
    <source>
        <dbReference type="SAM" id="MobiDB-lite"/>
    </source>
</evidence>
<dbReference type="STRING" id="1393034.HMPREF3192_01371"/>
<proteinExistence type="inferred from homology"/>
<dbReference type="SUPFAM" id="SSF103481">
    <property type="entry name" value="Multidrug resistance efflux transporter EmrE"/>
    <property type="match status" value="2"/>
</dbReference>
<dbReference type="InterPro" id="IPR050638">
    <property type="entry name" value="AA-Vitamin_Transporters"/>
</dbReference>
<feature type="transmembrane region" description="Helical" evidence="7">
    <location>
        <begin position="128"/>
        <end position="150"/>
    </location>
</feature>
<evidence type="ECO:0000313" key="9">
    <source>
        <dbReference type="EMBL" id="KXB33000.1"/>
    </source>
</evidence>
<feature type="transmembrane region" description="Helical" evidence="7">
    <location>
        <begin position="162"/>
        <end position="185"/>
    </location>
</feature>
<feature type="domain" description="EamA" evidence="8">
    <location>
        <begin position="249"/>
        <end position="381"/>
    </location>
</feature>
<feature type="transmembrane region" description="Helical" evidence="7">
    <location>
        <begin position="278"/>
        <end position="296"/>
    </location>
</feature>
<dbReference type="EMBL" id="LSCR01000042">
    <property type="protein sequence ID" value="KXB33000.1"/>
    <property type="molecule type" value="Genomic_DNA"/>
</dbReference>
<dbReference type="AlphaFoldDB" id="A0A133XPY3"/>
<comment type="similarity">
    <text evidence="2">Belongs to the EamA transporter family.</text>
</comment>
<feature type="region of interest" description="Disordered" evidence="6">
    <location>
        <begin position="29"/>
        <end position="67"/>
    </location>
</feature>
<feature type="transmembrane region" description="Helical" evidence="7">
    <location>
        <begin position="308"/>
        <end position="328"/>
    </location>
</feature>
<comment type="subcellular location">
    <subcellularLocation>
        <location evidence="1">Membrane</location>
        <topology evidence="1">Multi-pass membrane protein</topology>
    </subcellularLocation>
</comment>
<dbReference type="PANTHER" id="PTHR32322:SF2">
    <property type="entry name" value="EAMA DOMAIN-CONTAINING PROTEIN"/>
    <property type="match status" value="1"/>
</dbReference>
<keyword evidence="4 7" id="KW-1133">Transmembrane helix</keyword>
<evidence type="ECO:0000259" key="8">
    <source>
        <dbReference type="Pfam" id="PF00892"/>
    </source>
</evidence>
<dbReference type="PATRIC" id="fig|1393034.3.peg.1334"/>
<evidence type="ECO:0000256" key="3">
    <source>
        <dbReference type="ARBA" id="ARBA00022692"/>
    </source>
</evidence>
<keyword evidence="10" id="KW-1185">Reference proteome</keyword>
<reference evidence="10" key="1">
    <citation type="submission" date="2016-01" db="EMBL/GenBank/DDBJ databases">
        <authorList>
            <person name="Mitreva M."/>
            <person name="Pepin K.H."/>
            <person name="Mihindukulasuriya K.A."/>
            <person name="Fulton R."/>
            <person name="Fronick C."/>
            <person name="O'Laughlin M."/>
            <person name="Miner T."/>
            <person name="Herter B."/>
            <person name="Rosa B.A."/>
            <person name="Cordes M."/>
            <person name="Tomlinson C."/>
            <person name="Wollam A."/>
            <person name="Palsikar V.B."/>
            <person name="Mardis E.R."/>
            <person name="Wilson R.K."/>
        </authorList>
    </citation>
    <scope>NUCLEOTIDE SEQUENCE [LARGE SCALE GENOMIC DNA]</scope>
    <source>
        <strain evidence="10">DNF00019</strain>
    </source>
</reference>
<dbReference type="Proteomes" id="UP000070675">
    <property type="component" value="Unassembled WGS sequence"/>
</dbReference>
<dbReference type="GO" id="GO:0016020">
    <property type="term" value="C:membrane"/>
    <property type="evidence" value="ECO:0007669"/>
    <property type="project" value="UniProtKB-SubCell"/>
</dbReference>
<keyword evidence="5 7" id="KW-0472">Membrane</keyword>
<dbReference type="RefSeq" id="WP_231723380.1">
    <property type="nucleotide sequence ID" value="NZ_KQ959516.1"/>
</dbReference>
<evidence type="ECO:0000256" key="1">
    <source>
        <dbReference type="ARBA" id="ARBA00004141"/>
    </source>
</evidence>
<dbReference type="InterPro" id="IPR037185">
    <property type="entry name" value="EmrE-like"/>
</dbReference>
<gene>
    <name evidence="9" type="ORF">HMPREF3192_01371</name>
</gene>
<feature type="domain" description="EamA" evidence="8">
    <location>
        <begin position="98"/>
        <end position="236"/>
    </location>
</feature>
<evidence type="ECO:0000256" key="2">
    <source>
        <dbReference type="ARBA" id="ARBA00007362"/>
    </source>
</evidence>
<evidence type="ECO:0000313" key="10">
    <source>
        <dbReference type="Proteomes" id="UP000070675"/>
    </source>
</evidence>
<evidence type="ECO:0000256" key="7">
    <source>
        <dbReference type="SAM" id="Phobius"/>
    </source>
</evidence>
<comment type="caution">
    <text evidence="9">The sequence shown here is derived from an EMBL/GenBank/DDBJ whole genome shotgun (WGS) entry which is preliminary data.</text>
</comment>
<dbReference type="InterPro" id="IPR000620">
    <property type="entry name" value="EamA_dom"/>
</dbReference>
<sequence>MSKTKLYTNDVSANNPEVVKQYTVEQNNAIEQENVAADKPAEPQPADKPAEQENDGAAQVAESHNDSGAKKRLLLKTFRRKKVKAPSSQEVSSRLMHGIIISLIGGACWGLNGTFVKILLDTYHVPELWLVCMRELGAGVLFLATAWGLHRDKMFGILKERADVVSLVWISLTAILFSNVSYVMTISYTNAATATVLQTLSIVVVLFYVCIHNRRRPRRRELIGIVLAITGTYLLATAGDPSRLQIPAWGLFWGASCAISAALLSILPIKLLNKWGSFVVNGYAMLFSGGLLALYVQPWNYMPMLDTFGMTMLVFSVVIGTYGAYALFLQGLSEVGSVRSSMLTTSEPLVAMISSVLLLGTSFLPTDIAGFIMIIVMVYLTA</sequence>
<dbReference type="Pfam" id="PF00892">
    <property type="entry name" value="EamA"/>
    <property type="match status" value="2"/>
</dbReference>
<feature type="transmembrane region" description="Helical" evidence="7">
    <location>
        <begin position="349"/>
        <end position="380"/>
    </location>
</feature>
<feature type="transmembrane region" description="Helical" evidence="7">
    <location>
        <begin position="95"/>
        <end position="116"/>
    </location>
</feature>
<protein>
    <submittedName>
        <fullName evidence="9">Putative membrane protein</fullName>
    </submittedName>
</protein>
<organism evidence="9 10">
    <name type="scientific">Atopobium deltae</name>
    <dbReference type="NCBI Taxonomy" id="1393034"/>
    <lineage>
        <taxon>Bacteria</taxon>
        <taxon>Bacillati</taxon>
        <taxon>Actinomycetota</taxon>
        <taxon>Coriobacteriia</taxon>
        <taxon>Coriobacteriales</taxon>
        <taxon>Atopobiaceae</taxon>
        <taxon>Atopobium</taxon>
    </lineage>
</organism>
<accession>A0A133XPY3</accession>
<feature type="transmembrane region" description="Helical" evidence="7">
    <location>
        <begin position="251"/>
        <end position="271"/>
    </location>
</feature>
<name>A0A133XPY3_9ACTN</name>